<dbReference type="InterPro" id="IPR052555">
    <property type="entry name" value="dCTP_Pyrophosphatase"/>
</dbReference>
<sequence length="121" mass="13809">MNDQAANLQDFKDKVLSFAKERDWEQFHSPKNLSMAIAAEAAELMEHFLWQTPEQSRADLLDDTLRAKVEEEIADVLIFAIQFANMTGIDLSAAISAKMERNAEKYPVEKARGRSDKYTEL</sequence>
<dbReference type="GO" id="GO:0009143">
    <property type="term" value="P:nucleoside triphosphate catabolic process"/>
    <property type="evidence" value="ECO:0007669"/>
    <property type="project" value="InterPro"/>
</dbReference>
<dbReference type="CDD" id="cd11537">
    <property type="entry name" value="NTP-PPase_RS21-C6_like"/>
    <property type="match status" value="1"/>
</dbReference>
<dbReference type="RefSeq" id="WP_110130349.1">
    <property type="nucleotide sequence ID" value="NZ_QHJQ01000003.1"/>
</dbReference>
<evidence type="ECO:0000313" key="1">
    <source>
        <dbReference type="EMBL" id="PXA04541.1"/>
    </source>
</evidence>
<dbReference type="PANTHER" id="PTHR46523">
    <property type="entry name" value="DCTP PYROPHOSPHATASE 1"/>
    <property type="match status" value="1"/>
</dbReference>
<dbReference type="GO" id="GO:0047429">
    <property type="term" value="F:nucleoside triphosphate diphosphatase activity"/>
    <property type="evidence" value="ECO:0007669"/>
    <property type="project" value="InterPro"/>
</dbReference>
<dbReference type="InParanoid" id="A0A317ZMC0"/>
<name>A0A317ZMC0_9BACT</name>
<keyword evidence="2" id="KW-1185">Reference proteome</keyword>
<gene>
    <name evidence="1" type="ORF">DDZ13_05025</name>
</gene>
<comment type="caution">
    <text evidence="1">The sequence shown here is derived from an EMBL/GenBank/DDBJ whole genome shotgun (WGS) entry which is preliminary data.</text>
</comment>
<dbReference type="PANTHER" id="PTHR46523:SF1">
    <property type="entry name" value="DCTP PYROPHOSPHATASE 1"/>
    <property type="match status" value="1"/>
</dbReference>
<keyword evidence="1" id="KW-0378">Hydrolase</keyword>
<evidence type="ECO:0000313" key="2">
    <source>
        <dbReference type="Proteomes" id="UP000247099"/>
    </source>
</evidence>
<accession>A0A317ZMC0</accession>
<protein>
    <submittedName>
        <fullName evidence="1">NTP pyrophosphohydrolase</fullName>
    </submittedName>
</protein>
<dbReference type="EMBL" id="QHJQ01000003">
    <property type="protein sequence ID" value="PXA04541.1"/>
    <property type="molecule type" value="Genomic_DNA"/>
</dbReference>
<dbReference type="PIRSF" id="PIRSF029826">
    <property type="entry name" value="UCP029826_pph"/>
    <property type="match status" value="1"/>
</dbReference>
<dbReference type="AlphaFoldDB" id="A0A317ZMC0"/>
<reference evidence="1 2" key="1">
    <citation type="submission" date="2018-05" db="EMBL/GenBank/DDBJ databases">
        <title>Coraliomargarita sinensis sp. nov., isolated from a marine solar saltern.</title>
        <authorList>
            <person name="Zhou L.Y."/>
        </authorList>
    </citation>
    <scope>NUCLEOTIDE SEQUENCE [LARGE SCALE GENOMIC DNA]</scope>
    <source>
        <strain evidence="1 2">WN38</strain>
    </source>
</reference>
<dbReference type="SUPFAM" id="SSF101386">
    <property type="entry name" value="all-alpha NTP pyrophosphatases"/>
    <property type="match status" value="1"/>
</dbReference>
<proteinExistence type="predicted"/>
<dbReference type="Proteomes" id="UP000247099">
    <property type="component" value="Unassembled WGS sequence"/>
</dbReference>
<dbReference type="Pfam" id="PF12643">
    <property type="entry name" value="MazG-like"/>
    <property type="match status" value="1"/>
</dbReference>
<dbReference type="OrthoDB" id="9791898at2"/>
<dbReference type="InterPro" id="IPR025984">
    <property type="entry name" value="DCTPP"/>
</dbReference>
<dbReference type="Gene3D" id="1.10.287.1080">
    <property type="entry name" value="MazG-like"/>
    <property type="match status" value="1"/>
</dbReference>
<organism evidence="1 2">
    <name type="scientific">Coraliomargarita sinensis</name>
    <dbReference type="NCBI Taxonomy" id="2174842"/>
    <lineage>
        <taxon>Bacteria</taxon>
        <taxon>Pseudomonadati</taxon>
        <taxon>Verrucomicrobiota</taxon>
        <taxon>Opitutia</taxon>
        <taxon>Puniceicoccales</taxon>
        <taxon>Coraliomargaritaceae</taxon>
        <taxon>Coraliomargarita</taxon>
    </lineage>
</organism>